<evidence type="ECO:0000256" key="2">
    <source>
        <dbReference type="PROSITE-ProRule" id="PRU00047"/>
    </source>
</evidence>
<dbReference type="GO" id="GO:0008270">
    <property type="term" value="F:zinc ion binding"/>
    <property type="evidence" value="ECO:0007669"/>
    <property type="project" value="UniProtKB-KW"/>
</dbReference>
<dbReference type="eggNOG" id="KOG0017">
    <property type="taxonomic scope" value="Eukaryota"/>
</dbReference>
<protein>
    <recommendedName>
        <fullName evidence="8">Retrovirus-related Pol polyprotein from transposon TNT 1-94</fullName>
    </recommendedName>
</protein>
<evidence type="ECO:0000256" key="3">
    <source>
        <dbReference type="SAM" id="MobiDB-lite"/>
    </source>
</evidence>
<keyword evidence="1" id="KW-0645">Protease</keyword>
<keyword evidence="2" id="KW-0862">Zinc</keyword>
<dbReference type="InterPro" id="IPR039537">
    <property type="entry name" value="Retrotran_Ty1/copia-like"/>
</dbReference>
<dbReference type="HOGENOM" id="CLU_001650_11_7_1"/>
<keyword evidence="2" id="KW-0863">Zinc-finger</keyword>
<feature type="region of interest" description="Disordered" evidence="3">
    <location>
        <begin position="192"/>
        <end position="261"/>
    </location>
</feature>
<dbReference type="PANTHER" id="PTHR42648:SF28">
    <property type="entry name" value="TRANSPOSON-ENCODED PROTEIN WITH RIBONUCLEASE H-LIKE AND RETROVIRUS ZINC FINGER-LIKE DOMAINS"/>
    <property type="match status" value="1"/>
</dbReference>
<dbReference type="InterPro" id="IPR001584">
    <property type="entry name" value="Integrase_cat-core"/>
</dbReference>
<dbReference type="Pfam" id="PF00098">
    <property type="entry name" value="zf-CCHC"/>
    <property type="match status" value="1"/>
</dbReference>
<dbReference type="Pfam" id="PF14223">
    <property type="entry name" value="Retrotran_gag_2"/>
    <property type="match status" value="1"/>
</dbReference>
<dbReference type="SUPFAM" id="SSF53098">
    <property type="entry name" value="Ribonuclease H-like"/>
    <property type="match status" value="1"/>
</dbReference>
<dbReference type="OMA" id="NEHITIF"/>
<dbReference type="InterPro" id="IPR054722">
    <property type="entry name" value="PolX-like_BBD"/>
</dbReference>
<dbReference type="Gene3D" id="4.10.60.10">
    <property type="entry name" value="Zinc finger, CCHC-type"/>
    <property type="match status" value="1"/>
</dbReference>
<dbReference type="InterPro" id="IPR001878">
    <property type="entry name" value="Znf_CCHC"/>
</dbReference>
<dbReference type="InterPro" id="IPR036397">
    <property type="entry name" value="RNaseH_sf"/>
</dbReference>
<feature type="domain" description="CCHC-type" evidence="4">
    <location>
        <begin position="235"/>
        <end position="249"/>
    </location>
</feature>
<sequence>MGGEDGLAHSIGKFDGTNFAFWRMQIEDYLYGKKLHQPLSKKPEKMDQDEWELLDRQVLGVIRLTLSKNVAHNVAKEKITEGLMKVLSDMYEKPSANNKVFLMKKLFHLKMEEGGLVAAHVNEFNTIVNQLSSVEIEFEDEVRALILLASLPNSWEPMRAAVSNSVGTQKLKFNDVRDRILAEEVRRIDSGEASTSSAFNVENRGRNPDRNNRSNGRSKSRNGRGQSKFRQPAECWNCGKTGHIKKNCRAPPKKEDNTRGGANAVTREIADALVVSVDSPRKIEARDAATSTTKESISYVDSSVDSWVLDSGASFHTTPHHNIMENYVAGNYGKVYLADGLPLDIVGIGDINLKMSDGRVWKITKVRHVPKLMRNLISVGQLDDMGHDVNFGGGAWRVKKGSMVVARGHKRGTLYMTTSYQDTVAVVENAKQTKLWHCRLGHMSKGMKLMVENGALPDLKTVDHQMCESCILGKQKRVSFSKGGREPKSEKLELVHTDVWGPAPVASLGGSYYYVTFIDDSTRKVWVYFMKNKHEVFSVFKIWKAMVEIETNLKLKCLRSDNGGEYISDEFKRYCADNGIKMEKTIPGTPQQN</sequence>
<dbReference type="Gene3D" id="3.30.420.10">
    <property type="entry name" value="Ribonuclease H-like superfamily/Ribonuclease H"/>
    <property type="match status" value="1"/>
</dbReference>
<dbReference type="PROSITE" id="PS50158">
    <property type="entry name" value="ZF_CCHC"/>
    <property type="match status" value="1"/>
</dbReference>
<evidence type="ECO:0000256" key="1">
    <source>
        <dbReference type="ARBA" id="ARBA00022670"/>
    </source>
</evidence>
<keyword evidence="2" id="KW-0479">Metal-binding</keyword>
<proteinExistence type="predicted"/>
<dbReference type="Gramene" id="Bo6g049300.1">
    <property type="protein sequence ID" value="Bo6g049300.1"/>
    <property type="gene ID" value="Bo6g049300"/>
</dbReference>
<keyword evidence="7" id="KW-1185">Reference proteome</keyword>
<dbReference type="STRING" id="109376.A0A0D3CS45"/>
<reference evidence="6 7" key="1">
    <citation type="journal article" date="2014" name="Genome Biol.">
        <title>Transcriptome and methylome profiling reveals relics of genome dominance in the mesopolyploid Brassica oleracea.</title>
        <authorList>
            <person name="Parkin I.A."/>
            <person name="Koh C."/>
            <person name="Tang H."/>
            <person name="Robinson S.J."/>
            <person name="Kagale S."/>
            <person name="Clarke W.E."/>
            <person name="Town C.D."/>
            <person name="Nixon J."/>
            <person name="Krishnakumar V."/>
            <person name="Bidwell S.L."/>
            <person name="Denoeud F."/>
            <person name="Belcram H."/>
            <person name="Links M.G."/>
            <person name="Just J."/>
            <person name="Clarke C."/>
            <person name="Bender T."/>
            <person name="Huebert T."/>
            <person name="Mason A.S."/>
            <person name="Pires J.C."/>
            <person name="Barker G."/>
            <person name="Moore J."/>
            <person name="Walley P.G."/>
            <person name="Manoli S."/>
            <person name="Batley J."/>
            <person name="Edwards D."/>
            <person name="Nelson M.N."/>
            <person name="Wang X."/>
            <person name="Paterson A.H."/>
            <person name="King G."/>
            <person name="Bancroft I."/>
            <person name="Chalhoub B."/>
            <person name="Sharpe A.G."/>
        </authorList>
    </citation>
    <scope>NUCLEOTIDE SEQUENCE</scope>
    <source>
        <strain evidence="6 7">cv. TO1000</strain>
    </source>
</reference>
<reference evidence="6" key="2">
    <citation type="submission" date="2015-03" db="UniProtKB">
        <authorList>
            <consortium name="EnsemblPlants"/>
        </authorList>
    </citation>
    <scope>IDENTIFICATION</scope>
</reference>
<organism evidence="6 7">
    <name type="scientific">Brassica oleracea var. oleracea</name>
    <dbReference type="NCBI Taxonomy" id="109376"/>
    <lineage>
        <taxon>Eukaryota</taxon>
        <taxon>Viridiplantae</taxon>
        <taxon>Streptophyta</taxon>
        <taxon>Embryophyta</taxon>
        <taxon>Tracheophyta</taxon>
        <taxon>Spermatophyta</taxon>
        <taxon>Magnoliopsida</taxon>
        <taxon>eudicotyledons</taxon>
        <taxon>Gunneridae</taxon>
        <taxon>Pentapetalae</taxon>
        <taxon>rosids</taxon>
        <taxon>malvids</taxon>
        <taxon>Brassicales</taxon>
        <taxon>Brassicaceae</taxon>
        <taxon>Brassiceae</taxon>
        <taxon>Brassica</taxon>
    </lineage>
</organism>
<evidence type="ECO:0000313" key="6">
    <source>
        <dbReference type="EnsemblPlants" id="Bo6g049300.1"/>
    </source>
</evidence>
<dbReference type="InterPro" id="IPR012337">
    <property type="entry name" value="RNaseH-like_sf"/>
</dbReference>
<dbReference type="GO" id="GO:0008233">
    <property type="term" value="F:peptidase activity"/>
    <property type="evidence" value="ECO:0007669"/>
    <property type="project" value="UniProtKB-KW"/>
</dbReference>
<dbReference type="InterPro" id="IPR025724">
    <property type="entry name" value="GAG-pre-integrase_dom"/>
</dbReference>
<dbReference type="Pfam" id="PF00665">
    <property type="entry name" value="rve"/>
    <property type="match status" value="1"/>
</dbReference>
<evidence type="ECO:0000259" key="4">
    <source>
        <dbReference type="PROSITE" id="PS50158"/>
    </source>
</evidence>
<dbReference type="SUPFAM" id="SSF57756">
    <property type="entry name" value="Retrovirus zinc finger-like domains"/>
    <property type="match status" value="1"/>
</dbReference>
<dbReference type="PROSITE" id="PS50994">
    <property type="entry name" value="INTEGRASE"/>
    <property type="match status" value="1"/>
</dbReference>
<dbReference type="GO" id="GO:0015074">
    <property type="term" value="P:DNA integration"/>
    <property type="evidence" value="ECO:0007669"/>
    <property type="project" value="InterPro"/>
</dbReference>
<dbReference type="GO" id="GO:0006508">
    <property type="term" value="P:proteolysis"/>
    <property type="evidence" value="ECO:0007669"/>
    <property type="project" value="UniProtKB-KW"/>
</dbReference>
<feature type="compositionally biased region" description="Basic and acidic residues" evidence="3">
    <location>
        <begin position="203"/>
        <end position="212"/>
    </location>
</feature>
<accession>A0A0D3CS45</accession>
<dbReference type="InterPro" id="IPR036875">
    <property type="entry name" value="Znf_CCHC_sf"/>
</dbReference>
<feature type="domain" description="Integrase catalytic" evidence="5">
    <location>
        <begin position="483"/>
        <end position="593"/>
    </location>
</feature>
<evidence type="ECO:0008006" key="8">
    <source>
        <dbReference type="Google" id="ProtNLM"/>
    </source>
</evidence>
<dbReference type="EnsemblPlants" id="Bo6g049300.1">
    <property type="protein sequence ID" value="Bo6g049300.1"/>
    <property type="gene ID" value="Bo6g049300"/>
</dbReference>
<dbReference type="PANTHER" id="PTHR42648">
    <property type="entry name" value="TRANSPOSASE, PUTATIVE-RELATED"/>
    <property type="match status" value="1"/>
</dbReference>
<evidence type="ECO:0000313" key="7">
    <source>
        <dbReference type="Proteomes" id="UP000032141"/>
    </source>
</evidence>
<evidence type="ECO:0000259" key="5">
    <source>
        <dbReference type="PROSITE" id="PS50994"/>
    </source>
</evidence>
<dbReference type="AlphaFoldDB" id="A0A0D3CS45"/>
<name>A0A0D3CS45_BRAOL</name>
<keyword evidence="1" id="KW-0378">Hydrolase</keyword>
<dbReference type="SMART" id="SM00343">
    <property type="entry name" value="ZnF_C2HC"/>
    <property type="match status" value="1"/>
</dbReference>
<dbReference type="Pfam" id="PF13976">
    <property type="entry name" value="gag_pre-integrs"/>
    <property type="match status" value="1"/>
</dbReference>
<dbReference type="Pfam" id="PF22936">
    <property type="entry name" value="Pol_BBD"/>
    <property type="match status" value="1"/>
</dbReference>
<dbReference type="GO" id="GO:0003676">
    <property type="term" value="F:nucleic acid binding"/>
    <property type="evidence" value="ECO:0007669"/>
    <property type="project" value="InterPro"/>
</dbReference>
<dbReference type="Proteomes" id="UP000032141">
    <property type="component" value="Chromosome C6"/>
</dbReference>